<reference evidence="1 2" key="1">
    <citation type="submission" date="2013-05" db="EMBL/GenBank/DDBJ databases">
        <title>Genome assembly of Acinetobacter junii MTCC 11364.</title>
        <authorList>
            <person name="Khatri I."/>
            <person name="Singh N.K."/>
            <person name="Subramanian S."/>
            <person name="Mayilraj S."/>
        </authorList>
    </citation>
    <scope>NUCLEOTIDE SEQUENCE [LARGE SCALE GENOMIC DNA]</scope>
    <source>
        <strain evidence="1 2">MTCC 11364</strain>
    </source>
</reference>
<proteinExistence type="predicted"/>
<evidence type="ECO:0000313" key="2">
    <source>
        <dbReference type="Proteomes" id="UP000018420"/>
    </source>
</evidence>
<evidence type="ECO:0000313" key="1">
    <source>
        <dbReference type="EMBL" id="EPR86970.1"/>
    </source>
</evidence>
<name>S7WUZ6_ACIJU</name>
<dbReference type="AlphaFoldDB" id="S7WUZ6"/>
<dbReference type="Proteomes" id="UP000018420">
    <property type="component" value="Unassembled WGS sequence"/>
</dbReference>
<gene>
    <name evidence="1" type="ORF">L292_1965</name>
</gene>
<sequence length="379" mass="45104">MVRVTEWKISAFNILDYIFIHDLASMSTFSDLKCEFYRYVADEIDTINSQRGFAEYRAEVYKHYLLCGIELKLNQVFESRFKRIMGELLLRVKSSGFPVSTYLQDIFNICGHSNISCLDGTVKYKLLAQFLYFDFDSASMSFFNKLLELKILSTGRLKEDKMSPKHKEEMNRVFLRVLMFCEFEILKKQIIHNYSNMFMRFDFNDFMNVNVRIIKDLLVLINKEINHEEMIFHGDVRNVSALAGAFFFIEGSANNIYYNKKQVNYRPDYNISISGAYDCRKKAVSNLNNEEKKVCTEYAGNKMKEYGYTFNQRTFYDNSVRLYSLYQFIRIVFDNVSIDRKWHYNFVDQLYYDDRYPEIYKTGLRQAIDGLQMYKPKND</sequence>
<dbReference type="PATRIC" id="fig|1330047.3.peg.593"/>
<protein>
    <submittedName>
        <fullName evidence="1">Uncharacterized protein</fullName>
    </submittedName>
</protein>
<organism evidence="1 2">
    <name type="scientific">Acinetobacter junii CIP 107470 = MTCC 11364</name>
    <dbReference type="NCBI Taxonomy" id="1217666"/>
    <lineage>
        <taxon>Bacteria</taxon>
        <taxon>Pseudomonadati</taxon>
        <taxon>Pseudomonadota</taxon>
        <taxon>Gammaproteobacteria</taxon>
        <taxon>Moraxellales</taxon>
        <taxon>Moraxellaceae</taxon>
        <taxon>Acinetobacter</taxon>
    </lineage>
</organism>
<comment type="caution">
    <text evidence="1">The sequence shown here is derived from an EMBL/GenBank/DDBJ whole genome shotgun (WGS) entry which is preliminary data.</text>
</comment>
<accession>S7WUZ6</accession>
<dbReference type="EMBL" id="ASYZ01000029">
    <property type="protein sequence ID" value="EPR86970.1"/>
    <property type="molecule type" value="Genomic_DNA"/>
</dbReference>